<dbReference type="InterPro" id="IPR001711">
    <property type="entry name" value="PLipase_C_Pinositol-sp_Y"/>
</dbReference>
<dbReference type="Pfam" id="PF00387">
    <property type="entry name" value="PI-PLC-Y"/>
    <property type="match status" value="1"/>
</dbReference>
<reference evidence="5" key="1">
    <citation type="submission" date="2022-11" db="UniProtKB">
        <authorList>
            <consortium name="WormBaseParasite"/>
        </authorList>
    </citation>
    <scope>IDENTIFICATION</scope>
</reference>
<dbReference type="GO" id="GO:0016042">
    <property type="term" value="P:lipid catabolic process"/>
    <property type="evidence" value="ECO:0007669"/>
    <property type="project" value="UniProtKB-KW"/>
</dbReference>
<dbReference type="Gene3D" id="2.60.40.150">
    <property type="entry name" value="C2 domain"/>
    <property type="match status" value="1"/>
</dbReference>
<dbReference type="Proteomes" id="UP000887565">
    <property type="component" value="Unplaced"/>
</dbReference>
<evidence type="ECO:0000313" key="5">
    <source>
        <dbReference type="WBParaSite" id="nRc.2.0.1.t08321-RA"/>
    </source>
</evidence>
<dbReference type="SUPFAM" id="SSF51695">
    <property type="entry name" value="PLC-like phosphodiesterases"/>
    <property type="match status" value="1"/>
</dbReference>
<dbReference type="EC" id="3.1.4.11" evidence="1"/>
<dbReference type="PANTHER" id="PTHR10336:SF159">
    <property type="entry name" value="1-PHOSPHATIDYLINOSITOL 4,5-BISPHOSPHATE PHOSPHODIESTERASE GAMMA"/>
    <property type="match status" value="1"/>
</dbReference>
<keyword evidence="1" id="KW-0378">Hydrolase</keyword>
<dbReference type="AlphaFoldDB" id="A0A915I3K7"/>
<keyword evidence="1" id="KW-0442">Lipid degradation</keyword>
<dbReference type="InterPro" id="IPR001192">
    <property type="entry name" value="PI-PLC_fam"/>
</dbReference>
<dbReference type="CDD" id="cd00275">
    <property type="entry name" value="C2_PLC_like"/>
    <property type="match status" value="1"/>
</dbReference>
<comment type="catalytic activity">
    <reaction evidence="1">
        <text>a 1,2-diacyl-sn-glycero-3-phospho-(1D-myo-inositol-4,5-bisphosphate) + H2O = 1D-myo-inositol 1,4,5-trisphosphate + a 1,2-diacyl-sn-glycerol + H(+)</text>
        <dbReference type="Rhea" id="RHEA:33179"/>
        <dbReference type="ChEBI" id="CHEBI:15377"/>
        <dbReference type="ChEBI" id="CHEBI:15378"/>
        <dbReference type="ChEBI" id="CHEBI:17815"/>
        <dbReference type="ChEBI" id="CHEBI:58456"/>
        <dbReference type="ChEBI" id="CHEBI:203600"/>
        <dbReference type="EC" id="3.1.4.11"/>
    </reaction>
</comment>
<name>A0A915I3K7_ROMCU</name>
<dbReference type="InterPro" id="IPR035892">
    <property type="entry name" value="C2_domain_sf"/>
</dbReference>
<keyword evidence="4" id="KW-1185">Reference proteome</keyword>
<dbReference type="Gene3D" id="3.20.20.190">
    <property type="entry name" value="Phosphatidylinositol (PI) phosphodiesterase"/>
    <property type="match status" value="1"/>
</dbReference>
<dbReference type="InterPro" id="IPR017946">
    <property type="entry name" value="PLC-like_Pdiesterase_TIM-brl"/>
</dbReference>
<organism evidence="4 5">
    <name type="scientific">Romanomermis culicivorax</name>
    <name type="common">Nematode worm</name>
    <dbReference type="NCBI Taxonomy" id="13658"/>
    <lineage>
        <taxon>Eukaryota</taxon>
        <taxon>Metazoa</taxon>
        <taxon>Ecdysozoa</taxon>
        <taxon>Nematoda</taxon>
        <taxon>Enoplea</taxon>
        <taxon>Dorylaimia</taxon>
        <taxon>Mermithida</taxon>
        <taxon>Mermithoidea</taxon>
        <taxon>Mermithidae</taxon>
        <taxon>Romanomermis</taxon>
    </lineage>
</organism>
<proteinExistence type="predicted"/>
<dbReference type="Pfam" id="PF00168">
    <property type="entry name" value="C2"/>
    <property type="match status" value="1"/>
</dbReference>
<evidence type="ECO:0000313" key="4">
    <source>
        <dbReference type="Proteomes" id="UP000887565"/>
    </source>
</evidence>
<dbReference type="GO" id="GO:0004435">
    <property type="term" value="F:phosphatidylinositol-4,5-bisphosphate phospholipase C activity"/>
    <property type="evidence" value="ECO:0007669"/>
    <property type="project" value="UniProtKB-EC"/>
</dbReference>
<dbReference type="InterPro" id="IPR000008">
    <property type="entry name" value="C2_dom"/>
</dbReference>
<sequence>MVFRWKGSYKGNRGLVPVDHVEAIPQNIIDGLTGEGLGCGWIDLAKSRIEIIDSDEKANVMKITYAVSFYEYRECLIGTDSREEFTDWLNSLHEALRVVNDKVLQLRSREKFMKIASELSNLVVYCQAVQFNPERIPGHFFEMISFSDSKLEKYVEKGLVKYNAFQLSRIYPNASRLTSANFNPVPVWCAGTHMVALNYQTPDKPMQLNQGKFLANGRCGYVLKPPYLRHSSANFDPDKASFLNSKGAITLTIEVIAGRHLCRRDKGKGIVSPVVEIEILGLTCDTCDGLHPVWEERFVFEIAYPELALVRFNVEEGDFVKTDPFIGQCVFPVECLRTGYRSVPLKNNYSQELELSSLLVHLDIRKQDPNVNKLFIKQCSLPQPPLSHQQQRPQSQLLTVSQHHRHELQDIQPSASSCAVNETCDNRKTSSAKCNVEKTNSTPTYLVDVVRSASAHNLPIGNASASGSYGSQNENNFYEHIRASAVRWIHAVYTEEDSLIFGGNFLHSFAMKMQIKIFQLESETHKMLLNFSSYSNEIDDKLVIGRLEIEENVKIEEKSVATPSYCILKLGTFELDSACCSSKSMGE</sequence>
<feature type="domain" description="C2" evidence="2">
    <location>
        <begin position="225"/>
        <end position="347"/>
    </location>
</feature>
<dbReference type="GO" id="GO:0051209">
    <property type="term" value="P:release of sequestered calcium ion into cytosol"/>
    <property type="evidence" value="ECO:0007669"/>
    <property type="project" value="TreeGrafter"/>
</dbReference>
<dbReference type="SUPFAM" id="SSF49562">
    <property type="entry name" value="C2 domain (Calcium/lipid-binding domain, CaLB)"/>
    <property type="match status" value="1"/>
</dbReference>
<accession>A0A915I3K7</accession>
<evidence type="ECO:0000259" key="3">
    <source>
        <dbReference type="PROSITE" id="PS50008"/>
    </source>
</evidence>
<dbReference type="PROSITE" id="PS50004">
    <property type="entry name" value="C2"/>
    <property type="match status" value="1"/>
</dbReference>
<keyword evidence="1" id="KW-0443">Lipid metabolism</keyword>
<dbReference type="Gene3D" id="2.60.120.650">
    <property type="entry name" value="Cupin"/>
    <property type="match status" value="1"/>
</dbReference>
<protein>
    <recommendedName>
        <fullName evidence="1">Phosphoinositide phospholipase C</fullName>
        <ecNumber evidence="1">3.1.4.11</ecNumber>
    </recommendedName>
</protein>
<evidence type="ECO:0000259" key="2">
    <source>
        <dbReference type="PROSITE" id="PS50004"/>
    </source>
</evidence>
<dbReference type="PANTHER" id="PTHR10336">
    <property type="entry name" value="PHOSPHOINOSITIDE-SPECIFIC PHOSPHOLIPASE C FAMILY PROTEIN"/>
    <property type="match status" value="1"/>
</dbReference>
<dbReference type="GO" id="GO:0048015">
    <property type="term" value="P:phosphatidylinositol-mediated signaling"/>
    <property type="evidence" value="ECO:0007669"/>
    <property type="project" value="TreeGrafter"/>
</dbReference>
<dbReference type="GO" id="GO:0046488">
    <property type="term" value="P:phosphatidylinositol metabolic process"/>
    <property type="evidence" value="ECO:0007669"/>
    <property type="project" value="TreeGrafter"/>
</dbReference>
<dbReference type="SMART" id="SM00239">
    <property type="entry name" value="C2"/>
    <property type="match status" value="1"/>
</dbReference>
<feature type="domain" description="PI-PLC Y-box" evidence="3">
    <location>
        <begin position="119"/>
        <end position="229"/>
    </location>
</feature>
<dbReference type="GO" id="GO:0010634">
    <property type="term" value="P:positive regulation of epithelial cell migration"/>
    <property type="evidence" value="ECO:0007669"/>
    <property type="project" value="TreeGrafter"/>
</dbReference>
<dbReference type="GO" id="GO:0032587">
    <property type="term" value="C:ruffle membrane"/>
    <property type="evidence" value="ECO:0007669"/>
    <property type="project" value="TreeGrafter"/>
</dbReference>
<evidence type="ECO:0000256" key="1">
    <source>
        <dbReference type="RuleBase" id="RU361133"/>
    </source>
</evidence>
<dbReference type="SMART" id="SM00149">
    <property type="entry name" value="PLCYc"/>
    <property type="match status" value="1"/>
</dbReference>
<dbReference type="PROSITE" id="PS50008">
    <property type="entry name" value="PIPLC_Y_DOMAIN"/>
    <property type="match status" value="1"/>
</dbReference>
<dbReference type="PRINTS" id="PR00390">
    <property type="entry name" value="PHPHLIPASEC"/>
</dbReference>
<dbReference type="WBParaSite" id="nRc.2.0.1.t08321-RA">
    <property type="protein sequence ID" value="nRc.2.0.1.t08321-RA"/>
    <property type="gene ID" value="nRc.2.0.1.g08321"/>
</dbReference>